<gene>
    <name evidence="1" type="ORF">AN484_18085</name>
</gene>
<protein>
    <submittedName>
        <fullName evidence="1">Uncharacterized protein</fullName>
    </submittedName>
</protein>
<proteinExistence type="predicted"/>
<organism evidence="1 2">
    <name type="scientific">Aphanizomenon flos-aquae WA102</name>
    <dbReference type="NCBI Taxonomy" id="1710896"/>
    <lineage>
        <taxon>Bacteria</taxon>
        <taxon>Bacillati</taxon>
        <taxon>Cyanobacteriota</taxon>
        <taxon>Cyanophyceae</taxon>
        <taxon>Nostocales</taxon>
        <taxon>Aphanizomenonaceae</taxon>
        <taxon>Aphanizomenon</taxon>
    </lineage>
</organism>
<name>A0A1B7WZ48_APHFL</name>
<evidence type="ECO:0000313" key="2">
    <source>
        <dbReference type="Proteomes" id="UP000092093"/>
    </source>
</evidence>
<sequence>MTLSEALVEIKNNKVIRRANCNTSYCFDANLKKFGIMIKHNQIEGIKYDIKYKEQNTISFYPEDLLADDWLVD</sequence>
<dbReference type="Proteomes" id="UP000092093">
    <property type="component" value="Unassembled WGS sequence"/>
</dbReference>
<accession>A0A1B7WZ48</accession>
<evidence type="ECO:0000313" key="1">
    <source>
        <dbReference type="EMBL" id="OBQ42395.1"/>
    </source>
</evidence>
<comment type="caution">
    <text evidence="1">The sequence shown here is derived from an EMBL/GenBank/DDBJ whole genome shotgun (WGS) entry which is preliminary data.</text>
</comment>
<reference evidence="1 2" key="1">
    <citation type="submission" date="2015-09" db="EMBL/GenBank/DDBJ databases">
        <title>Aphanizomenon flos-aquae WA102.</title>
        <authorList>
            <person name="Driscoll C."/>
        </authorList>
    </citation>
    <scope>NUCLEOTIDE SEQUENCE [LARGE SCALE GENOMIC DNA]</scope>
    <source>
        <strain evidence="1">WA102</strain>
    </source>
</reference>
<dbReference type="EMBL" id="LJOW01000107">
    <property type="protein sequence ID" value="OBQ42395.1"/>
    <property type="molecule type" value="Genomic_DNA"/>
</dbReference>
<dbReference type="AlphaFoldDB" id="A0A1B7WZ48"/>